<evidence type="ECO:0000259" key="3">
    <source>
        <dbReference type="Pfam" id="PF05532"/>
    </source>
</evidence>
<accession>A0A371X286</accession>
<dbReference type="RefSeq" id="WP_116683070.1">
    <property type="nucleotide sequence ID" value="NZ_QURL01000004.1"/>
</dbReference>
<evidence type="ECO:0000313" key="4">
    <source>
        <dbReference type="EMBL" id="RFC63341.1"/>
    </source>
</evidence>
<dbReference type="SUPFAM" id="SSF69047">
    <property type="entry name" value="Hypothetical protein YjbJ"/>
    <property type="match status" value="1"/>
</dbReference>
<dbReference type="InterPro" id="IPR036629">
    <property type="entry name" value="YjbJ_sf"/>
</dbReference>
<dbReference type="InterPro" id="IPR008462">
    <property type="entry name" value="CsbD"/>
</dbReference>
<dbReference type="OrthoDB" id="7907855at2"/>
<evidence type="ECO:0000313" key="5">
    <source>
        <dbReference type="Proteomes" id="UP000264310"/>
    </source>
</evidence>
<comment type="similarity">
    <text evidence="1">Belongs to the UPF0337 (CsbD) family.</text>
</comment>
<proteinExistence type="inferred from homology"/>
<gene>
    <name evidence="4" type="ORF">DYI37_09815</name>
</gene>
<feature type="domain" description="CsbD-like" evidence="3">
    <location>
        <begin position="5"/>
        <end position="56"/>
    </location>
</feature>
<name>A0A371X286_9HYPH</name>
<dbReference type="Pfam" id="PF05532">
    <property type="entry name" value="CsbD"/>
    <property type="match status" value="1"/>
</dbReference>
<sequence>MTNKDEVKGAAKEVGGKIKEAVGSALGNEKMEAEGKVDQTEGKTQKNYGKVKDAATDQTGH</sequence>
<evidence type="ECO:0000256" key="1">
    <source>
        <dbReference type="ARBA" id="ARBA00009129"/>
    </source>
</evidence>
<feature type="region of interest" description="Disordered" evidence="2">
    <location>
        <begin position="23"/>
        <end position="61"/>
    </location>
</feature>
<feature type="compositionally biased region" description="Basic and acidic residues" evidence="2">
    <location>
        <begin position="29"/>
        <end position="61"/>
    </location>
</feature>
<dbReference type="AlphaFoldDB" id="A0A371X286"/>
<keyword evidence="5" id="KW-1185">Reference proteome</keyword>
<evidence type="ECO:0000256" key="2">
    <source>
        <dbReference type="SAM" id="MobiDB-lite"/>
    </source>
</evidence>
<dbReference type="EMBL" id="QURL01000004">
    <property type="protein sequence ID" value="RFC63341.1"/>
    <property type="molecule type" value="Genomic_DNA"/>
</dbReference>
<comment type="caution">
    <text evidence="4">The sequence shown here is derived from an EMBL/GenBank/DDBJ whole genome shotgun (WGS) entry which is preliminary data.</text>
</comment>
<protein>
    <submittedName>
        <fullName evidence="4">CsbD family protein</fullName>
    </submittedName>
</protein>
<dbReference type="Gene3D" id="1.10.1470.10">
    <property type="entry name" value="YjbJ"/>
    <property type="match status" value="1"/>
</dbReference>
<dbReference type="Proteomes" id="UP000264310">
    <property type="component" value="Unassembled WGS sequence"/>
</dbReference>
<organism evidence="4 5">
    <name type="scientific">Fulvimarina endophytica</name>
    <dbReference type="NCBI Taxonomy" id="2293836"/>
    <lineage>
        <taxon>Bacteria</taxon>
        <taxon>Pseudomonadati</taxon>
        <taxon>Pseudomonadota</taxon>
        <taxon>Alphaproteobacteria</taxon>
        <taxon>Hyphomicrobiales</taxon>
        <taxon>Aurantimonadaceae</taxon>
        <taxon>Fulvimarina</taxon>
    </lineage>
</organism>
<reference evidence="4 5" key="1">
    <citation type="submission" date="2018-08" db="EMBL/GenBank/DDBJ databases">
        <title>Fulvimarina sp. 85, whole genome shotgun sequence.</title>
        <authorList>
            <person name="Tuo L."/>
        </authorList>
    </citation>
    <scope>NUCLEOTIDE SEQUENCE [LARGE SCALE GENOMIC DNA]</scope>
    <source>
        <strain evidence="4 5">85</strain>
    </source>
</reference>